<evidence type="ECO:0000256" key="13">
    <source>
        <dbReference type="RuleBase" id="RU000722"/>
    </source>
</evidence>
<proteinExistence type="inferred from homology"/>
<dbReference type="InterPro" id="IPR036736">
    <property type="entry name" value="ACP-like_sf"/>
</dbReference>
<feature type="transmembrane region" description="Helical" evidence="14">
    <location>
        <begin position="43"/>
        <end position="63"/>
    </location>
</feature>
<dbReference type="PANTHER" id="PTHR20863:SF28">
    <property type="entry name" value="ACYL CARRIER PROTEIN, MITOCHONDRIAL"/>
    <property type="match status" value="1"/>
</dbReference>
<comment type="similarity">
    <text evidence="2">Belongs to the acyl carrier protein (ACP) family.</text>
</comment>
<comment type="subcellular location">
    <subcellularLocation>
        <location evidence="1">Mitochondrion</location>
    </subcellularLocation>
</comment>
<keyword evidence="6" id="KW-0597">Phosphoprotein</keyword>
<evidence type="ECO:0000256" key="14">
    <source>
        <dbReference type="SAM" id="Phobius"/>
    </source>
</evidence>
<keyword evidence="10" id="KW-0443">Lipid metabolism</keyword>
<evidence type="ECO:0000256" key="7">
    <source>
        <dbReference type="ARBA" id="ARBA00022832"/>
    </source>
</evidence>
<accession>A0A7J7HKF6</accession>
<dbReference type="Gene3D" id="1.10.1200.10">
    <property type="entry name" value="ACP-like"/>
    <property type="match status" value="1"/>
</dbReference>
<dbReference type="GO" id="GO:0005739">
    <property type="term" value="C:mitochondrion"/>
    <property type="evidence" value="ECO:0007669"/>
    <property type="project" value="UniProtKB-SubCell"/>
</dbReference>
<evidence type="ECO:0000256" key="5">
    <source>
        <dbReference type="ARBA" id="ARBA00022516"/>
    </source>
</evidence>
<comment type="function">
    <text evidence="13">Carrier of the growing fatty acid chain in fatty acid biosynthesis.</text>
</comment>
<evidence type="ECO:0000259" key="15">
    <source>
        <dbReference type="Pfam" id="PF00550"/>
    </source>
</evidence>
<keyword evidence="4 13" id="KW-0596">Phosphopantetheine</keyword>
<dbReference type="GO" id="GO:0000036">
    <property type="term" value="F:acyl carrier activity"/>
    <property type="evidence" value="ECO:0007669"/>
    <property type="project" value="TreeGrafter"/>
</dbReference>
<keyword evidence="3" id="KW-0813">Transport</keyword>
<dbReference type="InterPro" id="IPR009081">
    <property type="entry name" value="PP-bd_ACP"/>
</dbReference>
<evidence type="ECO:0000256" key="12">
    <source>
        <dbReference type="ARBA" id="ARBA00023160"/>
    </source>
</evidence>
<evidence type="ECO:0000256" key="9">
    <source>
        <dbReference type="ARBA" id="ARBA00022982"/>
    </source>
</evidence>
<dbReference type="PANTHER" id="PTHR20863">
    <property type="entry name" value="ACYL CARRIER PROTEIN"/>
    <property type="match status" value="1"/>
</dbReference>
<dbReference type="AlphaFoldDB" id="A0A7J7HKF6"/>
<evidence type="ECO:0000256" key="8">
    <source>
        <dbReference type="ARBA" id="ARBA00022946"/>
    </source>
</evidence>
<keyword evidence="11" id="KW-0496">Mitochondrion</keyword>
<dbReference type="EMBL" id="JACBKZ010000004">
    <property type="protein sequence ID" value="KAF5952721.1"/>
    <property type="molecule type" value="Genomic_DNA"/>
</dbReference>
<keyword evidence="7" id="KW-0276">Fatty acid metabolism</keyword>
<evidence type="ECO:0000256" key="11">
    <source>
        <dbReference type="ARBA" id="ARBA00023128"/>
    </source>
</evidence>
<dbReference type="InterPro" id="IPR003231">
    <property type="entry name" value="ACP"/>
</dbReference>
<feature type="domain" description="Carrier" evidence="15">
    <location>
        <begin position="107"/>
        <end position="137"/>
    </location>
</feature>
<evidence type="ECO:0000256" key="1">
    <source>
        <dbReference type="ARBA" id="ARBA00004173"/>
    </source>
</evidence>
<evidence type="ECO:0000256" key="6">
    <source>
        <dbReference type="ARBA" id="ARBA00022553"/>
    </source>
</evidence>
<comment type="caution">
    <text evidence="16">The sequence shown here is derived from an EMBL/GenBank/DDBJ whole genome shotgun (WGS) entry which is preliminary data.</text>
</comment>
<reference evidence="16 17" key="2">
    <citation type="submission" date="2020-07" db="EMBL/GenBank/DDBJ databases">
        <title>Genome assembly of wild tea tree DASZ reveals pedigree and selection history of tea varieties.</title>
        <authorList>
            <person name="Zhang W."/>
        </authorList>
    </citation>
    <scope>NUCLEOTIDE SEQUENCE [LARGE SCALE GENOMIC DNA]</scope>
    <source>
        <strain evidence="17">cv. G240</strain>
        <tissue evidence="16">Leaf</tissue>
    </source>
</reference>
<keyword evidence="14" id="KW-1133">Transmembrane helix</keyword>
<evidence type="ECO:0000256" key="3">
    <source>
        <dbReference type="ARBA" id="ARBA00022448"/>
    </source>
</evidence>
<evidence type="ECO:0000256" key="10">
    <source>
        <dbReference type="ARBA" id="ARBA00023098"/>
    </source>
</evidence>
<keyword evidence="14" id="KW-0812">Transmembrane</keyword>
<reference evidence="17" key="1">
    <citation type="journal article" date="2020" name="Nat. Commun.">
        <title>Genome assembly of wild tea tree DASZ reveals pedigree and selection history of tea varieties.</title>
        <authorList>
            <person name="Zhang W."/>
            <person name="Zhang Y."/>
            <person name="Qiu H."/>
            <person name="Guo Y."/>
            <person name="Wan H."/>
            <person name="Zhang X."/>
            <person name="Scossa F."/>
            <person name="Alseekh S."/>
            <person name="Zhang Q."/>
            <person name="Wang P."/>
            <person name="Xu L."/>
            <person name="Schmidt M.H."/>
            <person name="Jia X."/>
            <person name="Li D."/>
            <person name="Zhu A."/>
            <person name="Guo F."/>
            <person name="Chen W."/>
            <person name="Ni D."/>
            <person name="Usadel B."/>
            <person name="Fernie A.R."/>
            <person name="Wen W."/>
        </authorList>
    </citation>
    <scope>NUCLEOTIDE SEQUENCE [LARGE SCALE GENOMIC DNA]</scope>
    <source>
        <strain evidence="17">cv. G240</strain>
    </source>
</reference>
<protein>
    <recommendedName>
        <fullName evidence="13">Acyl carrier protein</fullName>
    </recommendedName>
</protein>
<keyword evidence="12 13" id="KW-0275">Fatty acid biosynthesis</keyword>
<keyword evidence="5 13" id="KW-0444">Lipid biosynthesis</keyword>
<keyword evidence="17" id="KW-1185">Reference proteome</keyword>
<evidence type="ECO:0000256" key="4">
    <source>
        <dbReference type="ARBA" id="ARBA00022450"/>
    </source>
</evidence>
<sequence length="166" mass="19064">MDLRFYTHRLSCEAIVNGTPYWLLATPSNHCFRFTWFDVQNEAFVMLPGLVFSGFYIGTLVHWKLMDWKDNAAVVVLCPGNPFFDVWMIEDRCGGESNWCKKFVIGPVTPDVHFHEDLGLDSLDNMQIVMALEEEFKSSKTGNSTCKDEECCSQRKSLLDCIIIFT</sequence>
<gene>
    <name evidence="16" type="ORF">HYC85_010665</name>
</gene>
<keyword evidence="8" id="KW-0809">Transit peptide</keyword>
<evidence type="ECO:0000313" key="16">
    <source>
        <dbReference type="EMBL" id="KAF5952721.1"/>
    </source>
</evidence>
<dbReference type="SUPFAM" id="SSF47336">
    <property type="entry name" value="ACP-like"/>
    <property type="match status" value="1"/>
</dbReference>
<organism evidence="16 17">
    <name type="scientific">Camellia sinensis</name>
    <name type="common">Tea plant</name>
    <name type="synonym">Thea sinensis</name>
    <dbReference type="NCBI Taxonomy" id="4442"/>
    <lineage>
        <taxon>Eukaryota</taxon>
        <taxon>Viridiplantae</taxon>
        <taxon>Streptophyta</taxon>
        <taxon>Embryophyta</taxon>
        <taxon>Tracheophyta</taxon>
        <taxon>Spermatophyta</taxon>
        <taxon>Magnoliopsida</taxon>
        <taxon>eudicotyledons</taxon>
        <taxon>Gunneridae</taxon>
        <taxon>Pentapetalae</taxon>
        <taxon>asterids</taxon>
        <taxon>Ericales</taxon>
        <taxon>Theaceae</taxon>
        <taxon>Camellia</taxon>
    </lineage>
</organism>
<keyword evidence="14" id="KW-0472">Membrane</keyword>
<dbReference type="GO" id="GO:0000035">
    <property type="term" value="F:acyl binding"/>
    <property type="evidence" value="ECO:0007669"/>
    <property type="project" value="TreeGrafter"/>
</dbReference>
<dbReference type="Proteomes" id="UP000593564">
    <property type="component" value="Unassembled WGS sequence"/>
</dbReference>
<keyword evidence="9" id="KW-0249">Electron transport</keyword>
<dbReference type="Pfam" id="PF00550">
    <property type="entry name" value="PP-binding"/>
    <property type="match status" value="1"/>
</dbReference>
<evidence type="ECO:0000256" key="2">
    <source>
        <dbReference type="ARBA" id="ARBA00010930"/>
    </source>
</evidence>
<evidence type="ECO:0000313" key="17">
    <source>
        <dbReference type="Proteomes" id="UP000593564"/>
    </source>
</evidence>
<name>A0A7J7HKF6_CAMSI</name>